<feature type="region of interest" description="Disordered" evidence="1">
    <location>
        <begin position="42"/>
        <end position="68"/>
    </location>
</feature>
<evidence type="ECO:0000313" key="3">
    <source>
        <dbReference type="Proteomes" id="UP001059596"/>
    </source>
</evidence>
<organism evidence="2 3">
    <name type="scientific">Drosophila gunungcola</name>
    <name type="common">fruit fly</name>
    <dbReference type="NCBI Taxonomy" id="103775"/>
    <lineage>
        <taxon>Eukaryota</taxon>
        <taxon>Metazoa</taxon>
        <taxon>Ecdysozoa</taxon>
        <taxon>Arthropoda</taxon>
        <taxon>Hexapoda</taxon>
        <taxon>Insecta</taxon>
        <taxon>Pterygota</taxon>
        <taxon>Neoptera</taxon>
        <taxon>Endopterygota</taxon>
        <taxon>Diptera</taxon>
        <taxon>Brachycera</taxon>
        <taxon>Muscomorpha</taxon>
        <taxon>Ephydroidea</taxon>
        <taxon>Drosophilidae</taxon>
        <taxon>Drosophila</taxon>
        <taxon>Sophophora</taxon>
    </lineage>
</organism>
<dbReference type="AlphaFoldDB" id="A0A9Q0BT30"/>
<dbReference type="Proteomes" id="UP001059596">
    <property type="component" value="Unassembled WGS sequence"/>
</dbReference>
<keyword evidence="3" id="KW-1185">Reference proteome</keyword>
<gene>
    <name evidence="2" type="ORF">M5D96_005050</name>
</gene>
<evidence type="ECO:0000313" key="2">
    <source>
        <dbReference type="EMBL" id="KAI8043712.1"/>
    </source>
</evidence>
<dbReference type="EMBL" id="JAMKOV010000002">
    <property type="protein sequence ID" value="KAI8043712.1"/>
    <property type="molecule type" value="Genomic_DNA"/>
</dbReference>
<feature type="compositionally biased region" description="Polar residues" evidence="1">
    <location>
        <begin position="50"/>
        <end position="68"/>
    </location>
</feature>
<reference evidence="2" key="1">
    <citation type="journal article" date="2023" name="Genome Biol. Evol.">
        <title>Long-read-based Genome Assembly of Drosophila gunungcola Reveals Fewer Chemosensory Genes in Flower-breeding Species.</title>
        <authorList>
            <person name="Negi A."/>
            <person name="Liao B.Y."/>
            <person name="Yeh S.D."/>
        </authorList>
    </citation>
    <scope>NUCLEOTIDE SEQUENCE</scope>
    <source>
        <strain evidence="2">Sukarami</strain>
    </source>
</reference>
<protein>
    <submittedName>
        <fullName evidence="2">Uncharacterized protein</fullName>
    </submittedName>
</protein>
<accession>A0A9Q0BT30</accession>
<comment type="caution">
    <text evidence="2">The sequence shown here is derived from an EMBL/GenBank/DDBJ whole genome shotgun (WGS) entry which is preliminary data.</text>
</comment>
<evidence type="ECO:0000256" key="1">
    <source>
        <dbReference type="SAM" id="MobiDB-lite"/>
    </source>
</evidence>
<name>A0A9Q0BT30_9MUSC</name>
<sequence length="68" mass="7736">MMSASRCADVCRYLTLYCVHIINFQIIVKYSERVMSKLLKNAKRRKQKPATFQPTPTPTLDASKSTGV</sequence>
<proteinExistence type="predicted"/>